<sequence length="185" mass="21134">MSADQSFKYLKGFPELVIEVAWSQRPLKLAERAEHYIKWSHGKIQTVVGLNLYNVWSDQRKRKPRDQSAKFSVWRAEINESTGEAKVSSSKSIVDQIFRQQDGKPAESVELRLGLKDFVREADAKSLDINELELGITSAELCAYFDTALQDHLENIEAKQSVDAKEFGSEDLRESHASPEVRRQH</sequence>
<dbReference type="InParanoid" id="A0A423XK21"/>
<protein>
    <submittedName>
        <fullName evidence="2">Uncharacterized protein</fullName>
    </submittedName>
</protein>
<evidence type="ECO:0000256" key="1">
    <source>
        <dbReference type="SAM" id="MobiDB-lite"/>
    </source>
</evidence>
<feature type="region of interest" description="Disordered" evidence="1">
    <location>
        <begin position="162"/>
        <end position="185"/>
    </location>
</feature>
<evidence type="ECO:0000313" key="3">
    <source>
        <dbReference type="Proteomes" id="UP000285146"/>
    </source>
</evidence>
<accession>A0A423XK21</accession>
<organism evidence="2 3">
    <name type="scientific">Cytospora leucostoma</name>
    <dbReference type="NCBI Taxonomy" id="1230097"/>
    <lineage>
        <taxon>Eukaryota</taxon>
        <taxon>Fungi</taxon>
        <taxon>Dikarya</taxon>
        <taxon>Ascomycota</taxon>
        <taxon>Pezizomycotina</taxon>
        <taxon>Sordariomycetes</taxon>
        <taxon>Sordariomycetidae</taxon>
        <taxon>Diaporthales</taxon>
        <taxon>Cytosporaceae</taxon>
        <taxon>Cytospora</taxon>
    </lineage>
</organism>
<dbReference type="OrthoDB" id="3485856at2759"/>
<gene>
    <name evidence="2" type="ORF">VPNG_01498</name>
</gene>
<name>A0A423XK21_9PEZI</name>
<reference evidence="2 3" key="1">
    <citation type="submission" date="2015-09" db="EMBL/GenBank/DDBJ databases">
        <title>Host preference determinants of Valsa canker pathogens revealed by comparative genomics.</title>
        <authorList>
            <person name="Yin Z."/>
            <person name="Huang L."/>
        </authorList>
    </citation>
    <scope>NUCLEOTIDE SEQUENCE [LARGE SCALE GENOMIC DNA]</scope>
    <source>
        <strain evidence="2 3">SXYLt</strain>
    </source>
</reference>
<dbReference type="EMBL" id="LKEB01000004">
    <property type="protein sequence ID" value="ROW16788.1"/>
    <property type="molecule type" value="Genomic_DNA"/>
</dbReference>
<dbReference type="STRING" id="1230097.A0A423XK21"/>
<dbReference type="AlphaFoldDB" id="A0A423XK21"/>
<comment type="caution">
    <text evidence="2">The sequence shown here is derived from an EMBL/GenBank/DDBJ whole genome shotgun (WGS) entry which is preliminary data.</text>
</comment>
<keyword evidence="3" id="KW-1185">Reference proteome</keyword>
<dbReference type="Proteomes" id="UP000285146">
    <property type="component" value="Unassembled WGS sequence"/>
</dbReference>
<evidence type="ECO:0000313" key="2">
    <source>
        <dbReference type="EMBL" id="ROW16788.1"/>
    </source>
</evidence>
<proteinExistence type="predicted"/>